<dbReference type="InterPro" id="IPR012454">
    <property type="entry name" value="DUF1659"/>
</dbReference>
<keyword evidence="3" id="KW-1185">Reference proteome</keyword>
<dbReference type="EMBL" id="JACRSY010000005">
    <property type="protein sequence ID" value="MBC8578829.1"/>
    <property type="molecule type" value="Genomic_DNA"/>
</dbReference>
<dbReference type="Proteomes" id="UP000655830">
    <property type="component" value="Unassembled WGS sequence"/>
</dbReference>
<feature type="domain" description="DUF1659" evidence="1">
    <location>
        <begin position="2"/>
        <end position="62"/>
    </location>
</feature>
<reference evidence="2" key="1">
    <citation type="submission" date="2020-08" db="EMBL/GenBank/DDBJ databases">
        <title>Genome public.</title>
        <authorList>
            <person name="Liu C."/>
            <person name="Sun Q."/>
        </authorList>
    </citation>
    <scope>NUCLEOTIDE SEQUENCE</scope>
    <source>
        <strain evidence="2">NSJ-12</strain>
    </source>
</reference>
<organism evidence="2 3">
    <name type="scientific">Zhenhengia yiwuensis</name>
    <dbReference type="NCBI Taxonomy" id="2763666"/>
    <lineage>
        <taxon>Bacteria</taxon>
        <taxon>Bacillati</taxon>
        <taxon>Bacillota</taxon>
        <taxon>Clostridia</taxon>
        <taxon>Lachnospirales</taxon>
        <taxon>Lachnospiraceae</taxon>
        <taxon>Zhenhengia</taxon>
    </lineage>
</organism>
<dbReference type="RefSeq" id="WP_249331941.1">
    <property type="nucleotide sequence ID" value="NZ_JACRSY010000005.1"/>
</dbReference>
<dbReference type="Pfam" id="PF07872">
    <property type="entry name" value="DUF1659"/>
    <property type="match status" value="1"/>
</dbReference>
<protein>
    <recommendedName>
        <fullName evidence="1">DUF1659 domain-containing protein</fullName>
    </recommendedName>
</protein>
<sequence length="65" mass="7127">MAVNTKKDEVKVVLKFTKGSQTLAHCNQSATDESLYNLGEAIGSLNAESLEEIMKVTEEQLIKTV</sequence>
<evidence type="ECO:0000259" key="1">
    <source>
        <dbReference type="Pfam" id="PF07872"/>
    </source>
</evidence>
<name>A0A926IDG6_9FIRM</name>
<evidence type="ECO:0000313" key="3">
    <source>
        <dbReference type="Proteomes" id="UP000655830"/>
    </source>
</evidence>
<comment type="caution">
    <text evidence="2">The sequence shown here is derived from an EMBL/GenBank/DDBJ whole genome shotgun (WGS) entry which is preliminary data.</text>
</comment>
<evidence type="ECO:0000313" key="2">
    <source>
        <dbReference type="EMBL" id="MBC8578829.1"/>
    </source>
</evidence>
<gene>
    <name evidence="2" type="ORF">H8718_04695</name>
</gene>
<accession>A0A926IDG6</accession>
<dbReference type="AlphaFoldDB" id="A0A926IDG6"/>
<proteinExistence type="predicted"/>